<keyword evidence="3" id="KW-1185">Reference proteome</keyword>
<name>A0A927B785_9BACT</name>
<dbReference type="InterPro" id="IPR050765">
    <property type="entry name" value="Riboflavin_Biosynth_HTPR"/>
</dbReference>
<dbReference type="EMBL" id="JACXAA010000013">
    <property type="protein sequence ID" value="MBD2756659.1"/>
    <property type="molecule type" value="Genomic_DNA"/>
</dbReference>
<gene>
    <name evidence="2" type="ORF">IC230_27505</name>
</gene>
<dbReference type="GO" id="GO:0008703">
    <property type="term" value="F:5-amino-6-(5-phosphoribosylamino)uracil reductase activity"/>
    <property type="evidence" value="ECO:0007669"/>
    <property type="project" value="InterPro"/>
</dbReference>
<dbReference type="RefSeq" id="WP_191042277.1">
    <property type="nucleotide sequence ID" value="NZ_JACXAA010000013.1"/>
</dbReference>
<evidence type="ECO:0000313" key="2">
    <source>
        <dbReference type="EMBL" id="MBD2756659.1"/>
    </source>
</evidence>
<dbReference type="Pfam" id="PF01872">
    <property type="entry name" value="RibD_C"/>
    <property type="match status" value="1"/>
</dbReference>
<evidence type="ECO:0000259" key="1">
    <source>
        <dbReference type="Pfam" id="PF01872"/>
    </source>
</evidence>
<comment type="caution">
    <text evidence="2">The sequence shown here is derived from an EMBL/GenBank/DDBJ whole genome shotgun (WGS) entry which is preliminary data.</text>
</comment>
<dbReference type="PANTHER" id="PTHR38011">
    <property type="entry name" value="DIHYDROFOLATE REDUCTASE FAMILY PROTEIN (AFU_ORTHOLOGUE AFUA_8G06820)"/>
    <property type="match status" value="1"/>
</dbReference>
<dbReference type="GO" id="GO:0009231">
    <property type="term" value="P:riboflavin biosynthetic process"/>
    <property type="evidence" value="ECO:0007669"/>
    <property type="project" value="InterPro"/>
</dbReference>
<proteinExistence type="predicted"/>
<dbReference type="Proteomes" id="UP000653797">
    <property type="component" value="Unassembled WGS sequence"/>
</dbReference>
<dbReference type="Gene3D" id="3.40.430.10">
    <property type="entry name" value="Dihydrofolate Reductase, subunit A"/>
    <property type="match status" value="1"/>
</dbReference>
<dbReference type="SUPFAM" id="SSF53597">
    <property type="entry name" value="Dihydrofolate reductase-like"/>
    <property type="match status" value="1"/>
</dbReference>
<protein>
    <submittedName>
        <fullName evidence="2">Dihydrofolate reductase family protein</fullName>
    </submittedName>
</protein>
<accession>A0A927B785</accession>
<sequence>MRNVILQEWVTIDGYAAGPNGELDFFPAPELSKDSDEDIFGFMDNIDTILLGAVTYHMFADYWPQATTDMEIIADRLNSTLKFVFSRTLKQAPWGKWQPATVISADAVEAVRDLKQQPGKDMVLWGSISLAQSLMKADLIDEYHLRVCPSVLGTGKALFPSELARPQMKPIDTRTYESGVILLRYESV</sequence>
<dbReference type="PANTHER" id="PTHR38011:SF11">
    <property type="entry name" value="2,5-DIAMINO-6-RIBOSYLAMINO-4(3H)-PYRIMIDINONE 5'-PHOSPHATE REDUCTASE"/>
    <property type="match status" value="1"/>
</dbReference>
<organism evidence="2 3">
    <name type="scientific">Spirosoma validum</name>
    <dbReference type="NCBI Taxonomy" id="2771355"/>
    <lineage>
        <taxon>Bacteria</taxon>
        <taxon>Pseudomonadati</taxon>
        <taxon>Bacteroidota</taxon>
        <taxon>Cytophagia</taxon>
        <taxon>Cytophagales</taxon>
        <taxon>Cytophagaceae</taxon>
        <taxon>Spirosoma</taxon>
    </lineage>
</organism>
<feature type="domain" description="Bacterial bifunctional deaminase-reductase C-terminal" evidence="1">
    <location>
        <begin position="3"/>
        <end position="182"/>
    </location>
</feature>
<reference evidence="2" key="1">
    <citation type="submission" date="2020-09" db="EMBL/GenBank/DDBJ databases">
        <authorList>
            <person name="Kim M.K."/>
        </authorList>
    </citation>
    <scope>NUCLEOTIDE SEQUENCE</scope>
    <source>
        <strain evidence="2">BT704</strain>
    </source>
</reference>
<dbReference type="AlphaFoldDB" id="A0A927B785"/>
<dbReference type="InterPro" id="IPR024072">
    <property type="entry name" value="DHFR-like_dom_sf"/>
</dbReference>
<dbReference type="InterPro" id="IPR002734">
    <property type="entry name" value="RibDG_C"/>
</dbReference>
<evidence type="ECO:0000313" key="3">
    <source>
        <dbReference type="Proteomes" id="UP000653797"/>
    </source>
</evidence>